<comment type="similarity">
    <text evidence="2">Belongs to the 2H phosphoesterase superfamily. ThpR family.</text>
</comment>
<comment type="caution">
    <text evidence="3">The sequence shown here is derived from an EMBL/GenBank/DDBJ whole genome shotgun (WGS) entry which is preliminary data.</text>
</comment>
<accession>A0A2T4UKH1</accession>
<feature type="active site" description="Proton acceptor" evidence="2">
    <location>
        <position position="136"/>
    </location>
</feature>
<dbReference type="EMBL" id="PYYB01000001">
    <property type="protein sequence ID" value="PTL59721.1"/>
    <property type="molecule type" value="Genomic_DNA"/>
</dbReference>
<dbReference type="SUPFAM" id="SSF55144">
    <property type="entry name" value="LigT-like"/>
    <property type="match status" value="1"/>
</dbReference>
<evidence type="ECO:0000313" key="4">
    <source>
        <dbReference type="Proteomes" id="UP000240739"/>
    </source>
</evidence>
<comment type="function">
    <text evidence="2">Hydrolyzes RNA 2',3'-cyclic phosphodiester to an RNA 2'-phosphomonoester.</text>
</comment>
<dbReference type="RefSeq" id="WP_107568364.1">
    <property type="nucleotide sequence ID" value="NZ_PYYB01000001.1"/>
</dbReference>
<sequence>MTRPGHRLFVAVAPPPRLANELAAWARAHRGAGLRPVPPANVHVTLAFLGARPAADVEATLRAVRAGVDEWTLTGGRAPIELALAGPCWLPPRRPRALAVDVVDRTGALGELRDRIVRALDDAVGFAEDHPRFRPHVTVARGAGRAVQDGVAPLLGPSPQATFPVDVVTLHRSFLEPGGARYEALGDVPLG</sequence>
<feature type="active site" description="Proton donor" evidence="2">
    <location>
        <position position="43"/>
    </location>
</feature>
<comment type="catalytic activity">
    <reaction evidence="2">
        <text>a 3'-end 2',3'-cyclophospho-ribonucleotide-RNA + H2O = a 3'-end 2'-phospho-ribonucleotide-RNA + H(+)</text>
        <dbReference type="Rhea" id="RHEA:11828"/>
        <dbReference type="Rhea" id="RHEA-COMP:10464"/>
        <dbReference type="Rhea" id="RHEA-COMP:17353"/>
        <dbReference type="ChEBI" id="CHEBI:15377"/>
        <dbReference type="ChEBI" id="CHEBI:15378"/>
        <dbReference type="ChEBI" id="CHEBI:83064"/>
        <dbReference type="ChEBI" id="CHEBI:173113"/>
        <dbReference type="EC" id="3.1.4.58"/>
    </reaction>
</comment>
<dbReference type="InterPro" id="IPR009097">
    <property type="entry name" value="Cyclic_Pdiesterase"/>
</dbReference>
<name>A0A2T4UKH1_9ACTN</name>
<dbReference type="HAMAP" id="MF_01940">
    <property type="entry name" value="RNA_CPDase"/>
    <property type="match status" value="1"/>
</dbReference>
<reference evidence="3 4" key="1">
    <citation type="submission" date="2018-03" db="EMBL/GenBank/DDBJ databases">
        <title>Aquarubrobacter algicola gen. nov., sp. nov., a novel actinobacterium isolated from shallow eutrophic lake during the end of cyanobacterial harmful algal blooms.</title>
        <authorList>
            <person name="Chun S.J."/>
        </authorList>
    </citation>
    <scope>NUCLEOTIDE SEQUENCE [LARGE SCALE GENOMIC DNA]</scope>
    <source>
        <strain evidence="3 4">Seoho-28</strain>
    </source>
</reference>
<organism evidence="3 4">
    <name type="scientific">Paraconexibacter algicola</name>
    <dbReference type="NCBI Taxonomy" id="2133960"/>
    <lineage>
        <taxon>Bacteria</taxon>
        <taxon>Bacillati</taxon>
        <taxon>Actinomycetota</taxon>
        <taxon>Thermoleophilia</taxon>
        <taxon>Solirubrobacterales</taxon>
        <taxon>Paraconexibacteraceae</taxon>
        <taxon>Paraconexibacter</taxon>
    </lineage>
</organism>
<dbReference type="NCBIfam" id="TIGR02258">
    <property type="entry name" value="2_5_ligase"/>
    <property type="match status" value="1"/>
</dbReference>
<evidence type="ECO:0000313" key="3">
    <source>
        <dbReference type="EMBL" id="PTL59721.1"/>
    </source>
</evidence>
<protein>
    <recommendedName>
        <fullName evidence="2">RNA 2',3'-cyclic phosphodiesterase</fullName>
        <shortName evidence="2">RNA 2',3'-CPDase</shortName>
        <ecNumber evidence="2">3.1.4.58</ecNumber>
    </recommendedName>
</protein>
<keyword evidence="1 2" id="KW-0378">Hydrolase</keyword>
<dbReference type="OrthoDB" id="9787070at2"/>
<dbReference type="InterPro" id="IPR004175">
    <property type="entry name" value="RNA_CPDase"/>
</dbReference>
<feature type="short sequence motif" description="HXTX 2" evidence="2">
    <location>
        <begin position="136"/>
        <end position="139"/>
    </location>
</feature>
<dbReference type="PANTHER" id="PTHR35561">
    <property type="entry name" value="RNA 2',3'-CYCLIC PHOSPHODIESTERASE"/>
    <property type="match status" value="1"/>
</dbReference>
<proteinExistence type="inferred from homology"/>
<dbReference type="Gene3D" id="3.90.1140.10">
    <property type="entry name" value="Cyclic phosphodiesterase"/>
    <property type="match status" value="1"/>
</dbReference>
<feature type="short sequence motif" description="HXTX 1" evidence="2">
    <location>
        <begin position="43"/>
        <end position="46"/>
    </location>
</feature>
<dbReference type="Proteomes" id="UP000240739">
    <property type="component" value="Unassembled WGS sequence"/>
</dbReference>
<dbReference type="AlphaFoldDB" id="A0A2T4UKH1"/>
<dbReference type="GO" id="GO:0004113">
    <property type="term" value="F:2',3'-cyclic-nucleotide 3'-phosphodiesterase activity"/>
    <property type="evidence" value="ECO:0007669"/>
    <property type="project" value="InterPro"/>
</dbReference>
<dbReference type="GO" id="GO:0008664">
    <property type="term" value="F:RNA 2',3'-cyclic 3'-phosphodiesterase activity"/>
    <property type="evidence" value="ECO:0007669"/>
    <property type="project" value="UniProtKB-EC"/>
</dbReference>
<gene>
    <name evidence="3" type="primary">thpR</name>
    <name evidence="3" type="ORF">C7Y72_08675</name>
</gene>
<dbReference type="Pfam" id="PF13563">
    <property type="entry name" value="2_5_RNA_ligase2"/>
    <property type="match status" value="1"/>
</dbReference>
<evidence type="ECO:0000256" key="1">
    <source>
        <dbReference type="ARBA" id="ARBA00022801"/>
    </source>
</evidence>
<keyword evidence="4" id="KW-1185">Reference proteome</keyword>
<dbReference type="EC" id="3.1.4.58" evidence="2"/>
<evidence type="ECO:0000256" key="2">
    <source>
        <dbReference type="HAMAP-Rule" id="MF_01940"/>
    </source>
</evidence>
<dbReference type="PANTHER" id="PTHR35561:SF1">
    <property type="entry name" value="RNA 2',3'-CYCLIC PHOSPHODIESTERASE"/>
    <property type="match status" value="1"/>
</dbReference>